<evidence type="ECO:0000256" key="8">
    <source>
        <dbReference type="SAM" id="MobiDB-lite"/>
    </source>
</evidence>
<evidence type="ECO:0000256" key="1">
    <source>
        <dbReference type="ARBA" id="ARBA00022679"/>
    </source>
</evidence>
<organism evidence="10 11">
    <name type="scientific">Hanseniaspora guilliermondii</name>
    <dbReference type="NCBI Taxonomy" id="56406"/>
    <lineage>
        <taxon>Eukaryota</taxon>
        <taxon>Fungi</taxon>
        <taxon>Dikarya</taxon>
        <taxon>Ascomycota</taxon>
        <taxon>Saccharomycotina</taxon>
        <taxon>Saccharomycetes</taxon>
        <taxon>Saccharomycodales</taxon>
        <taxon>Saccharomycodaceae</taxon>
        <taxon>Hanseniaspora</taxon>
    </lineage>
</organism>
<dbReference type="OrthoDB" id="19692at2759"/>
<dbReference type="SUPFAM" id="SSF54495">
    <property type="entry name" value="UBC-like"/>
    <property type="match status" value="1"/>
</dbReference>
<keyword evidence="11" id="KW-1185">Reference proteome</keyword>
<dbReference type="AlphaFoldDB" id="A0A1L0B947"/>
<evidence type="ECO:0000259" key="9">
    <source>
        <dbReference type="PROSITE" id="PS50127"/>
    </source>
</evidence>
<dbReference type="Proteomes" id="UP000183365">
    <property type="component" value="Unassembled WGS sequence"/>
</dbReference>
<name>A0A1L0B947_9ASCO</name>
<gene>
    <name evidence="10" type="ORF">HGUI_03876</name>
</gene>
<dbReference type="SMART" id="SM00212">
    <property type="entry name" value="UBCc"/>
    <property type="match status" value="1"/>
</dbReference>
<keyword evidence="1" id="KW-0808">Transferase</keyword>
<dbReference type="VEuPathDB" id="FungiDB:HGUI_03876"/>
<comment type="pathway">
    <text evidence="5">Protein modification.</text>
</comment>
<evidence type="ECO:0000256" key="3">
    <source>
        <dbReference type="ARBA" id="ARBA00022786"/>
    </source>
</evidence>
<dbReference type="Gene3D" id="3.10.110.10">
    <property type="entry name" value="Ubiquitin Conjugating Enzyme"/>
    <property type="match status" value="1"/>
</dbReference>
<dbReference type="InterPro" id="IPR023313">
    <property type="entry name" value="UBQ-conjugating_AS"/>
</dbReference>
<dbReference type="InterPro" id="IPR000608">
    <property type="entry name" value="UBC"/>
</dbReference>
<dbReference type="EMBL" id="FQNF01000130">
    <property type="protein sequence ID" value="SGZ41675.1"/>
    <property type="molecule type" value="Genomic_DNA"/>
</dbReference>
<dbReference type="InterPro" id="IPR016135">
    <property type="entry name" value="UBQ-conjugating_enzyme/RWD"/>
</dbReference>
<dbReference type="Pfam" id="PF00179">
    <property type="entry name" value="UQ_con"/>
    <property type="match status" value="1"/>
</dbReference>
<evidence type="ECO:0000313" key="11">
    <source>
        <dbReference type="Proteomes" id="UP000183365"/>
    </source>
</evidence>
<dbReference type="GO" id="GO:0005524">
    <property type="term" value="F:ATP binding"/>
    <property type="evidence" value="ECO:0007669"/>
    <property type="project" value="UniProtKB-UniRule"/>
</dbReference>
<comment type="similarity">
    <text evidence="7">Belongs to the ubiquitin-conjugating enzyme family.</text>
</comment>
<proteinExistence type="inferred from homology"/>
<keyword evidence="2 7" id="KW-0547">Nucleotide-binding</keyword>
<evidence type="ECO:0000256" key="6">
    <source>
        <dbReference type="PROSITE-ProRule" id="PRU10133"/>
    </source>
</evidence>
<reference evidence="11" key="1">
    <citation type="submission" date="2016-11" db="EMBL/GenBank/DDBJ databases">
        <authorList>
            <person name="Guldener U."/>
        </authorList>
    </citation>
    <scope>NUCLEOTIDE SEQUENCE [LARGE SCALE GENOMIC DNA]</scope>
</reference>
<keyword evidence="3 7" id="KW-0833">Ubl conjugation pathway</keyword>
<feature type="region of interest" description="Disordered" evidence="8">
    <location>
        <begin position="192"/>
        <end position="254"/>
    </location>
</feature>
<feature type="active site" description="Glycyl thioester intermediate" evidence="6">
    <location>
        <position position="97"/>
    </location>
</feature>
<evidence type="ECO:0000256" key="7">
    <source>
        <dbReference type="RuleBase" id="RU362109"/>
    </source>
</evidence>
<evidence type="ECO:0000256" key="4">
    <source>
        <dbReference type="ARBA" id="ARBA00022840"/>
    </source>
</evidence>
<dbReference type="PANTHER" id="PTHR24067">
    <property type="entry name" value="UBIQUITIN-CONJUGATING ENZYME E2"/>
    <property type="match status" value="1"/>
</dbReference>
<evidence type="ECO:0000313" key="10">
    <source>
        <dbReference type="EMBL" id="SGZ41675.1"/>
    </source>
</evidence>
<feature type="compositionally biased region" description="Low complexity" evidence="8">
    <location>
        <begin position="208"/>
        <end position="221"/>
    </location>
</feature>
<dbReference type="GO" id="GO:0016740">
    <property type="term" value="F:transferase activity"/>
    <property type="evidence" value="ECO:0007669"/>
    <property type="project" value="UniProtKB-KW"/>
</dbReference>
<dbReference type="PROSITE" id="PS00183">
    <property type="entry name" value="UBC_1"/>
    <property type="match status" value="1"/>
</dbReference>
<evidence type="ECO:0000256" key="5">
    <source>
        <dbReference type="ARBA" id="ARBA00043952"/>
    </source>
</evidence>
<dbReference type="PROSITE" id="PS50127">
    <property type="entry name" value="UBC_2"/>
    <property type="match status" value="1"/>
</dbReference>
<evidence type="ECO:0000256" key="2">
    <source>
        <dbReference type="ARBA" id="ARBA00022741"/>
    </source>
</evidence>
<sequence length="254" mass="28717">MDELRMKKTAASVIAKQFKQLTDPKTAIPYFNVELSSGSNLFSWNVGIMIDNEESIYNGGYLKGLMTFPFDYPYSPPTFRFVPAIYHPNIYKDGRVCISILHQSGDETSGEPDNETWSPVQTAETVLMSIISLLEDPNLDSPANVDAAVDLKKSKKLYEERVLLEVKRSQLNIPKDFLYKKKAEIDNLRNNVSNQVDDHGNSSSVHGSQSVTNTVASSSSSWFDPQQQKKSFWHDSDVEDEELEVEFSESDEEQ</sequence>
<dbReference type="InterPro" id="IPR050113">
    <property type="entry name" value="Ub_conjugating_enzyme"/>
</dbReference>
<accession>A0A1L0B947</accession>
<feature type="compositionally biased region" description="Polar residues" evidence="8">
    <location>
        <begin position="192"/>
        <end position="207"/>
    </location>
</feature>
<feature type="domain" description="UBC core" evidence="9">
    <location>
        <begin position="9"/>
        <end position="171"/>
    </location>
</feature>
<feature type="compositionally biased region" description="Acidic residues" evidence="8">
    <location>
        <begin position="237"/>
        <end position="254"/>
    </location>
</feature>
<keyword evidence="4 7" id="KW-0067">ATP-binding</keyword>
<protein>
    <submittedName>
        <fullName evidence="10">Related to Ubiquitin-conjugating enzyme E2-34 kDa</fullName>
    </submittedName>
</protein>